<accession>A0A5B7EH13</accession>
<name>A0A5B7EH13_PORTR</name>
<dbReference type="EMBL" id="VSRR010002660">
    <property type="protein sequence ID" value="MPC32607.1"/>
    <property type="molecule type" value="Genomic_DNA"/>
</dbReference>
<gene>
    <name evidence="2" type="ORF">E2C01_025926</name>
</gene>
<sequence length="73" mass="7886">MPSWFLCSASYSPHDFFLQSPPSPDPQHCILAHLSPTSSTAKSPRRHLRGMATGRGAAGSTDKGQRHLTLSNP</sequence>
<protein>
    <submittedName>
        <fullName evidence="2">Uncharacterized protein</fullName>
    </submittedName>
</protein>
<dbReference type="AlphaFoldDB" id="A0A5B7EH13"/>
<evidence type="ECO:0000313" key="3">
    <source>
        <dbReference type="Proteomes" id="UP000324222"/>
    </source>
</evidence>
<organism evidence="2 3">
    <name type="scientific">Portunus trituberculatus</name>
    <name type="common">Swimming crab</name>
    <name type="synonym">Neptunus trituberculatus</name>
    <dbReference type="NCBI Taxonomy" id="210409"/>
    <lineage>
        <taxon>Eukaryota</taxon>
        <taxon>Metazoa</taxon>
        <taxon>Ecdysozoa</taxon>
        <taxon>Arthropoda</taxon>
        <taxon>Crustacea</taxon>
        <taxon>Multicrustacea</taxon>
        <taxon>Malacostraca</taxon>
        <taxon>Eumalacostraca</taxon>
        <taxon>Eucarida</taxon>
        <taxon>Decapoda</taxon>
        <taxon>Pleocyemata</taxon>
        <taxon>Brachyura</taxon>
        <taxon>Eubrachyura</taxon>
        <taxon>Portunoidea</taxon>
        <taxon>Portunidae</taxon>
        <taxon>Portuninae</taxon>
        <taxon>Portunus</taxon>
    </lineage>
</organism>
<reference evidence="2 3" key="1">
    <citation type="submission" date="2019-05" db="EMBL/GenBank/DDBJ databases">
        <title>Another draft genome of Portunus trituberculatus and its Hox gene families provides insights of decapod evolution.</title>
        <authorList>
            <person name="Jeong J.-H."/>
            <person name="Song I."/>
            <person name="Kim S."/>
            <person name="Choi T."/>
            <person name="Kim D."/>
            <person name="Ryu S."/>
            <person name="Kim W."/>
        </authorList>
    </citation>
    <scope>NUCLEOTIDE SEQUENCE [LARGE SCALE GENOMIC DNA]</scope>
    <source>
        <tissue evidence="2">Muscle</tissue>
    </source>
</reference>
<evidence type="ECO:0000313" key="2">
    <source>
        <dbReference type="EMBL" id="MPC32607.1"/>
    </source>
</evidence>
<comment type="caution">
    <text evidence="2">The sequence shown here is derived from an EMBL/GenBank/DDBJ whole genome shotgun (WGS) entry which is preliminary data.</text>
</comment>
<evidence type="ECO:0000256" key="1">
    <source>
        <dbReference type="SAM" id="MobiDB-lite"/>
    </source>
</evidence>
<dbReference type="Proteomes" id="UP000324222">
    <property type="component" value="Unassembled WGS sequence"/>
</dbReference>
<keyword evidence="3" id="KW-1185">Reference proteome</keyword>
<proteinExistence type="predicted"/>
<feature type="region of interest" description="Disordered" evidence="1">
    <location>
        <begin position="35"/>
        <end position="73"/>
    </location>
</feature>